<dbReference type="AlphaFoldDB" id="A0A9W3HIH7"/>
<evidence type="ECO:0000313" key="2">
    <source>
        <dbReference type="RefSeq" id="XP_045372268.1"/>
    </source>
</evidence>
<feature type="compositionally biased region" description="Basic and acidic residues" evidence="1">
    <location>
        <begin position="25"/>
        <end position="34"/>
    </location>
</feature>
<feature type="compositionally biased region" description="Polar residues" evidence="1">
    <location>
        <begin position="208"/>
        <end position="226"/>
    </location>
</feature>
<proteinExistence type="predicted"/>
<dbReference type="RefSeq" id="XP_045372268.1">
    <property type="nucleotide sequence ID" value="XM_045516312.1"/>
</dbReference>
<organism evidence="2">
    <name type="scientific">Camelus bactrianus</name>
    <name type="common">Bactrian camel</name>
    <dbReference type="NCBI Taxonomy" id="9837"/>
    <lineage>
        <taxon>Eukaryota</taxon>
        <taxon>Metazoa</taxon>
        <taxon>Chordata</taxon>
        <taxon>Craniata</taxon>
        <taxon>Vertebrata</taxon>
        <taxon>Euteleostomi</taxon>
        <taxon>Mammalia</taxon>
        <taxon>Eutheria</taxon>
        <taxon>Laurasiatheria</taxon>
        <taxon>Artiodactyla</taxon>
        <taxon>Tylopoda</taxon>
        <taxon>Camelidae</taxon>
        <taxon>Camelus</taxon>
    </lineage>
</organism>
<sequence>MGHTVPPDLLLGTQETARVRKGWQRARECRRQEGTRAPGTSHLLTKPTPPPDFGEEMLFPTVLQNTDPYRPPNIRARQSSPPPQRRTLTVRDAPSHSSSLLPGGGTPHPPRPQDCFLASDEETAHNAGNTCARTAGPLEDHAIHVTHARQKSHLGSHRLSLAEPARAGRASSEARELLPLRSPLAPRARVANLPAESQRRVWGPESCTEATSPATTHSHDWSQGMNRSHPALPGRGA</sequence>
<reference evidence="2" key="1">
    <citation type="submission" date="2025-08" db="UniProtKB">
        <authorList>
            <consortium name="RefSeq"/>
        </authorList>
    </citation>
    <scope>IDENTIFICATION</scope>
    <source>
        <tissue evidence="2">Blood</tissue>
    </source>
</reference>
<evidence type="ECO:0000256" key="1">
    <source>
        <dbReference type="SAM" id="MobiDB-lite"/>
    </source>
</evidence>
<accession>A0A9W3HIH7</accession>
<protein>
    <submittedName>
        <fullName evidence="2">Uncharacterized protein LOC123616688</fullName>
    </submittedName>
</protein>
<feature type="region of interest" description="Disordered" evidence="1">
    <location>
        <begin position="1"/>
        <end position="116"/>
    </location>
</feature>
<name>A0A9W3HIH7_CAMBA</name>
<feature type="region of interest" description="Disordered" evidence="1">
    <location>
        <begin position="189"/>
        <end position="237"/>
    </location>
</feature>
<gene>
    <name evidence="2" type="primary">LOC123616688</name>
</gene>